<dbReference type="SUPFAM" id="SSF160719">
    <property type="entry name" value="gpW/gp25-like"/>
    <property type="match status" value="1"/>
</dbReference>
<dbReference type="OrthoDB" id="9802846at2"/>
<dbReference type="Proteomes" id="UP000316030">
    <property type="component" value="Unassembled WGS sequence"/>
</dbReference>
<gene>
    <name evidence="2" type="ORF">SAMN06265173_10899</name>
</gene>
<dbReference type="AlphaFoldDB" id="A0A521D2H2"/>
<reference evidence="2 3" key="1">
    <citation type="submission" date="2017-05" db="EMBL/GenBank/DDBJ databases">
        <authorList>
            <person name="Varghese N."/>
            <person name="Submissions S."/>
        </authorList>
    </citation>
    <scope>NUCLEOTIDE SEQUENCE [LARGE SCALE GENOMIC DNA]</scope>
    <source>
        <strain evidence="2 3">DSM 29506</strain>
    </source>
</reference>
<keyword evidence="3" id="KW-1185">Reference proteome</keyword>
<dbReference type="RefSeq" id="WP_142493016.1">
    <property type="nucleotide sequence ID" value="NZ_FXTO01000008.1"/>
</dbReference>
<accession>A0A521D2H2</accession>
<evidence type="ECO:0000313" key="2">
    <source>
        <dbReference type="EMBL" id="SMO65221.1"/>
    </source>
</evidence>
<dbReference type="InterPro" id="IPR007048">
    <property type="entry name" value="IraD/Gp25-like"/>
</dbReference>
<dbReference type="Gene3D" id="3.10.450.40">
    <property type="match status" value="1"/>
</dbReference>
<protein>
    <recommendedName>
        <fullName evidence="1">IraD/Gp25-like domain-containing protein</fullName>
    </recommendedName>
</protein>
<dbReference type="EMBL" id="FXTO01000008">
    <property type="protein sequence ID" value="SMO65221.1"/>
    <property type="molecule type" value="Genomic_DNA"/>
</dbReference>
<sequence length="142" mass="16007">MATNDLTPSVGLNAATGGLLQGWPHVIQSLQDIFTTRFGARIMREWYGSFVPNLLGRIITPNEVTPWFAAVTSAIEQWEPRYRVTRIQIVEVTRDGQLHFFLEGEYRPRATYGDFTVEGARRINAYANPDGVLIEERADPAP</sequence>
<organism evidence="2 3">
    <name type="scientific">Thalassovita litoralis</name>
    <dbReference type="NCBI Taxonomy" id="1010611"/>
    <lineage>
        <taxon>Bacteria</taxon>
        <taxon>Pseudomonadati</taxon>
        <taxon>Pseudomonadota</taxon>
        <taxon>Alphaproteobacteria</taxon>
        <taxon>Rhodobacterales</taxon>
        <taxon>Roseobacteraceae</taxon>
        <taxon>Thalassovita</taxon>
    </lineage>
</organism>
<evidence type="ECO:0000313" key="3">
    <source>
        <dbReference type="Proteomes" id="UP000316030"/>
    </source>
</evidence>
<proteinExistence type="predicted"/>
<dbReference type="Pfam" id="PF04965">
    <property type="entry name" value="GPW_gp25"/>
    <property type="match status" value="1"/>
</dbReference>
<evidence type="ECO:0000259" key="1">
    <source>
        <dbReference type="Pfam" id="PF04965"/>
    </source>
</evidence>
<name>A0A521D2H2_9RHOB</name>
<feature type="domain" description="IraD/Gp25-like" evidence="1">
    <location>
        <begin position="25"/>
        <end position="105"/>
    </location>
</feature>